<protein>
    <submittedName>
        <fullName evidence="1">Uncharacterized protein</fullName>
    </submittedName>
</protein>
<name>A0ACC1R5J0_9HYPO</name>
<organism evidence="1 2">
    <name type="scientific">Lecanicillium saksenae</name>
    <dbReference type="NCBI Taxonomy" id="468837"/>
    <lineage>
        <taxon>Eukaryota</taxon>
        <taxon>Fungi</taxon>
        <taxon>Dikarya</taxon>
        <taxon>Ascomycota</taxon>
        <taxon>Pezizomycotina</taxon>
        <taxon>Sordariomycetes</taxon>
        <taxon>Hypocreomycetidae</taxon>
        <taxon>Hypocreales</taxon>
        <taxon>Cordycipitaceae</taxon>
        <taxon>Lecanicillium</taxon>
    </lineage>
</organism>
<evidence type="ECO:0000313" key="2">
    <source>
        <dbReference type="Proteomes" id="UP001148737"/>
    </source>
</evidence>
<dbReference type="Proteomes" id="UP001148737">
    <property type="component" value="Unassembled WGS sequence"/>
</dbReference>
<dbReference type="EMBL" id="JANAKD010000044">
    <property type="protein sequence ID" value="KAJ3498562.1"/>
    <property type="molecule type" value="Genomic_DNA"/>
</dbReference>
<gene>
    <name evidence="1" type="ORF">NLG97_g1030</name>
</gene>
<proteinExistence type="predicted"/>
<comment type="caution">
    <text evidence="1">The sequence shown here is derived from an EMBL/GenBank/DDBJ whole genome shotgun (WGS) entry which is preliminary data.</text>
</comment>
<accession>A0ACC1R5J0</accession>
<reference evidence="1" key="1">
    <citation type="submission" date="2022-07" db="EMBL/GenBank/DDBJ databases">
        <title>Genome Sequence of Lecanicillium saksenae.</title>
        <authorList>
            <person name="Buettner E."/>
        </authorList>
    </citation>
    <scope>NUCLEOTIDE SEQUENCE</scope>
    <source>
        <strain evidence="1">VT-O1</strain>
    </source>
</reference>
<sequence>MEINIEPLPTDTGDQNTYAVQPLIDNANRTACRLNILGGLLAEAAPESTVRSAAREAQILILEANTAQLMRQDIADLIRAVHQSADSGSHLDAEDKHLLNHMYCEIKRSGATLQNEEARNRLKEVKAEIDQLQLAAVKTLTDGDTGGLWFSGDELLGMSPKVLDSLKKMERKFHDRHVRKGGYR</sequence>
<keyword evidence="2" id="KW-1185">Reference proteome</keyword>
<evidence type="ECO:0000313" key="1">
    <source>
        <dbReference type="EMBL" id="KAJ3498562.1"/>
    </source>
</evidence>